<feature type="region of interest" description="Disordered" evidence="1">
    <location>
        <begin position="120"/>
        <end position="143"/>
    </location>
</feature>
<reference evidence="2 3" key="1">
    <citation type="submission" date="2019-10" db="EMBL/GenBank/DDBJ databases">
        <authorList>
            <person name="Palmer J.M."/>
        </authorList>
    </citation>
    <scope>NUCLEOTIDE SEQUENCE [LARGE SCALE GENOMIC DNA]</scope>
    <source>
        <strain evidence="2 3">TWF730</strain>
    </source>
</reference>
<accession>A0AAV9VIB1</accession>
<protein>
    <submittedName>
        <fullName evidence="2">Uncharacterized protein</fullName>
    </submittedName>
</protein>
<proteinExistence type="predicted"/>
<organism evidence="2 3">
    <name type="scientific">Orbilia blumenaviensis</name>
    <dbReference type="NCBI Taxonomy" id="1796055"/>
    <lineage>
        <taxon>Eukaryota</taxon>
        <taxon>Fungi</taxon>
        <taxon>Dikarya</taxon>
        <taxon>Ascomycota</taxon>
        <taxon>Pezizomycotina</taxon>
        <taxon>Orbiliomycetes</taxon>
        <taxon>Orbiliales</taxon>
        <taxon>Orbiliaceae</taxon>
        <taxon>Orbilia</taxon>
    </lineage>
</organism>
<dbReference type="Proteomes" id="UP001373714">
    <property type="component" value="Unassembled WGS sequence"/>
</dbReference>
<evidence type="ECO:0000256" key="1">
    <source>
        <dbReference type="SAM" id="MobiDB-lite"/>
    </source>
</evidence>
<keyword evidence="3" id="KW-1185">Reference proteome</keyword>
<evidence type="ECO:0000313" key="3">
    <source>
        <dbReference type="Proteomes" id="UP001373714"/>
    </source>
</evidence>
<name>A0AAV9VIB1_9PEZI</name>
<gene>
    <name evidence="2" type="ORF">TWF730_007026</name>
</gene>
<comment type="caution">
    <text evidence="2">The sequence shown here is derived from an EMBL/GenBank/DDBJ whole genome shotgun (WGS) entry which is preliminary data.</text>
</comment>
<evidence type="ECO:0000313" key="2">
    <source>
        <dbReference type="EMBL" id="KAK6360911.1"/>
    </source>
</evidence>
<dbReference type="AlphaFoldDB" id="A0AAV9VIB1"/>
<dbReference type="EMBL" id="JAVHNS010000003">
    <property type="protein sequence ID" value="KAK6360911.1"/>
    <property type="molecule type" value="Genomic_DNA"/>
</dbReference>
<sequence>MQQRTLATLKLIKEIAEKNIDVPNRVEYDKIIKNAFKAQEVTQKLEKPVAEPLLRPFNPPKLYLHLPGPIDAPTTKNTIEEFDKTRADGVSKNASTSKIPNSAAFTQPVLNFDTTQPLNNPVTTAESLKKSSSKQPQTHKPVCKPTGKKLVWSKQRLPDSIIEHYGDIVMKKCPAAWHMLDTYFSRLADPNAGQNRNELVALVFSNFEAWAAKRIEEMEGATILSAVTGYLTLVLQGKV</sequence>